<keyword evidence="2" id="KW-0812">Transmembrane</keyword>
<accession>A0AAW2ADC9</accession>
<feature type="signal peptide" evidence="3">
    <location>
        <begin position="1"/>
        <end position="27"/>
    </location>
</feature>
<dbReference type="GO" id="GO:0050830">
    <property type="term" value="P:defense response to Gram-positive bacterium"/>
    <property type="evidence" value="ECO:0007669"/>
    <property type="project" value="TreeGrafter"/>
</dbReference>
<evidence type="ECO:0000256" key="3">
    <source>
        <dbReference type="SAM" id="SignalP"/>
    </source>
</evidence>
<sequence>MFTLRSTILTIIISLNYELCFCRCAHAEYEIDEQCCPMCAPGNHVLRHCTDHISTTCAPCPSLTFSDEPNGLMKCFPCTLCDASLRVNKECSRSSDTVCGPLERFYCIEKNKGSCRFAVKHSECSPGQYIKQAGTGSTDTVCADCTGGTYSNGSFSSCLPHTKCDAMGLPETNPGTQSSDSECGNPPANLATISLSVIVPLIIIIIIVGLCVFTIRYRPFRRRVITIN</sequence>
<dbReference type="FunFam" id="2.10.50.10:FF:000088">
    <property type="entry name" value="Si:ch211-261n11.7"/>
    <property type="match status" value="1"/>
</dbReference>
<protein>
    <recommendedName>
        <fullName evidence="4">TNFR-Cys domain-containing protein</fullName>
    </recommendedName>
</protein>
<dbReference type="GO" id="GO:0002720">
    <property type="term" value="P:positive regulation of cytokine production involved in immune response"/>
    <property type="evidence" value="ECO:0007669"/>
    <property type="project" value="TreeGrafter"/>
</dbReference>
<feature type="transmembrane region" description="Helical" evidence="2">
    <location>
        <begin position="193"/>
        <end position="215"/>
    </location>
</feature>
<name>A0AAW2ADC9_CULAL</name>
<feature type="domain" description="TNFR-Cys" evidence="4">
    <location>
        <begin position="59"/>
        <end position="99"/>
    </location>
</feature>
<evidence type="ECO:0000256" key="1">
    <source>
        <dbReference type="PROSITE-ProRule" id="PRU00206"/>
    </source>
</evidence>
<keyword evidence="6" id="KW-1185">Reference proteome</keyword>
<keyword evidence="1" id="KW-1015">Disulfide bond</keyword>
<gene>
    <name evidence="5" type="ORF">ABG768_026667</name>
</gene>
<comment type="caution">
    <text evidence="5">The sequence shown here is derived from an EMBL/GenBank/DDBJ whole genome shotgun (WGS) entry which is preliminary data.</text>
</comment>
<dbReference type="EMBL" id="JAWDJR010000008">
    <property type="protein sequence ID" value="KAK9970751.1"/>
    <property type="molecule type" value="Genomic_DNA"/>
</dbReference>
<feature type="disulfide bond" evidence="1">
    <location>
        <begin position="81"/>
        <end position="99"/>
    </location>
</feature>
<dbReference type="GO" id="GO:0050829">
    <property type="term" value="P:defense response to Gram-negative bacterium"/>
    <property type="evidence" value="ECO:0007669"/>
    <property type="project" value="TreeGrafter"/>
</dbReference>
<dbReference type="SMART" id="SM00208">
    <property type="entry name" value="TNFR"/>
    <property type="match status" value="4"/>
</dbReference>
<dbReference type="GO" id="GO:0046642">
    <property type="term" value="P:negative regulation of alpha-beta T cell proliferation"/>
    <property type="evidence" value="ECO:0007669"/>
    <property type="project" value="TreeGrafter"/>
</dbReference>
<dbReference type="SUPFAM" id="SSF57586">
    <property type="entry name" value="TNF receptor-like"/>
    <property type="match status" value="3"/>
</dbReference>
<organism evidence="5 6">
    <name type="scientific">Culter alburnus</name>
    <name type="common">Topmouth culter</name>
    <dbReference type="NCBI Taxonomy" id="194366"/>
    <lineage>
        <taxon>Eukaryota</taxon>
        <taxon>Metazoa</taxon>
        <taxon>Chordata</taxon>
        <taxon>Craniata</taxon>
        <taxon>Vertebrata</taxon>
        <taxon>Euteleostomi</taxon>
        <taxon>Actinopterygii</taxon>
        <taxon>Neopterygii</taxon>
        <taxon>Teleostei</taxon>
        <taxon>Ostariophysi</taxon>
        <taxon>Cypriniformes</taxon>
        <taxon>Xenocyprididae</taxon>
        <taxon>Xenocypridinae</taxon>
        <taxon>Culter</taxon>
    </lineage>
</organism>
<evidence type="ECO:0000259" key="4">
    <source>
        <dbReference type="PROSITE" id="PS50050"/>
    </source>
</evidence>
<keyword evidence="3" id="KW-0732">Signal</keyword>
<dbReference type="GO" id="GO:2000406">
    <property type="term" value="P:positive regulation of T cell migration"/>
    <property type="evidence" value="ECO:0007669"/>
    <property type="project" value="TreeGrafter"/>
</dbReference>
<dbReference type="PANTHER" id="PTHR46838">
    <property type="entry name" value="TUMOR NECROSIS FACTOR RECEPTOR SUPERFAMILY MEMBER 14"/>
    <property type="match status" value="1"/>
</dbReference>
<feature type="disulfide bond" evidence="1">
    <location>
        <begin position="78"/>
        <end position="91"/>
    </location>
</feature>
<dbReference type="Pfam" id="PF00020">
    <property type="entry name" value="TNFR_c6"/>
    <property type="match status" value="2"/>
</dbReference>
<keyword evidence="2" id="KW-0472">Membrane</keyword>
<dbReference type="PROSITE" id="PS00652">
    <property type="entry name" value="TNFR_NGFR_1"/>
    <property type="match status" value="1"/>
</dbReference>
<proteinExistence type="predicted"/>
<dbReference type="FunFam" id="2.10.50.10:FF:000007">
    <property type="entry name" value="TNF receptor superfamily member 14"/>
    <property type="match status" value="1"/>
</dbReference>
<keyword evidence="2" id="KW-1133">Transmembrane helix</keyword>
<dbReference type="Gene3D" id="2.10.50.10">
    <property type="entry name" value="Tumor Necrosis Factor Receptor, subunit A, domain 2"/>
    <property type="match status" value="3"/>
</dbReference>
<evidence type="ECO:0000313" key="5">
    <source>
        <dbReference type="EMBL" id="KAK9970751.1"/>
    </source>
</evidence>
<feature type="chain" id="PRO_5043721768" description="TNFR-Cys domain-containing protein" evidence="3">
    <location>
        <begin position="28"/>
        <end position="228"/>
    </location>
</feature>
<reference evidence="5 6" key="1">
    <citation type="submission" date="2024-05" db="EMBL/GenBank/DDBJ databases">
        <title>A high-quality chromosomal-level genome assembly of Topmouth culter (Culter alburnus).</title>
        <authorList>
            <person name="Zhao H."/>
        </authorList>
    </citation>
    <scope>NUCLEOTIDE SEQUENCE [LARGE SCALE GENOMIC DNA]</scope>
    <source>
        <strain evidence="5">CATC2023</strain>
        <tissue evidence="5">Muscle</tissue>
    </source>
</reference>
<dbReference type="InterPro" id="IPR001368">
    <property type="entry name" value="TNFR/NGFR_Cys_rich_reg"/>
</dbReference>
<feature type="disulfide bond" evidence="1">
    <location>
        <begin position="60"/>
        <end position="75"/>
    </location>
</feature>
<feature type="repeat" description="TNFR-Cys" evidence="1">
    <location>
        <begin position="59"/>
        <end position="99"/>
    </location>
</feature>
<dbReference type="AlphaFoldDB" id="A0AAW2ADC9"/>
<dbReference type="PROSITE" id="PS50050">
    <property type="entry name" value="TNFR_NGFR_2"/>
    <property type="match status" value="1"/>
</dbReference>
<evidence type="ECO:0000313" key="6">
    <source>
        <dbReference type="Proteomes" id="UP001479290"/>
    </source>
</evidence>
<dbReference type="CDD" id="cd00185">
    <property type="entry name" value="TNFRSF"/>
    <property type="match status" value="1"/>
</dbReference>
<dbReference type="GO" id="GO:0009897">
    <property type="term" value="C:external side of plasma membrane"/>
    <property type="evidence" value="ECO:0007669"/>
    <property type="project" value="TreeGrafter"/>
</dbReference>
<dbReference type="CDD" id="cd13405">
    <property type="entry name" value="TNFRSF14_teleost"/>
    <property type="match status" value="1"/>
</dbReference>
<evidence type="ECO:0000256" key="2">
    <source>
        <dbReference type="SAM" id="Phobius"/>
    </source>
</evidence>
<dbReference type="PANTHER" id="PTHR46838:SF1">
    <property type="entry name" value="TUMOR NECROSIS FACTOR RECEPTOR SUPERFAMILY MEMBER 14"/>
    <property type="match status" value="1"/>
</dbReference>
<dbReference type="Proteomes" id="UP001479290">
    <property type="component" value="Unassembled WGS sequence"/>
</dbReference>